<sequence length="104" mass="11017">MDGALLNRASPPADSEAARLFLLLPLPAHTPPLVPLEERRGEGRVRCPPDLLRPDRAARSFPVSDDVHPAADLAGGPSSASIRGVWFGGELMGMRRRGNAASSP</sequence>
<dbReference type="EMBL" id="RWGY01000138">
    <property type="protein sequence ID" value="TVU03849.1"/>
    <property type="molecule type" value="Genomic_DNA"/>
</dbReference>
<dbReference type="AlphaFoldDB" id="A0A5J9SXU2"/>
<feature type="non-terminal residue" evidence="2">
    <location>
        <position position="1"/>
    </location>
</feature>
<evidence type="ECO:0000313" key="4">
    <source>
        <dbReference type="Proteomes" id="UP000324897"/>
    </source>
</evidence>
<dbReference type="Proteomes" id="UP000324897">
    <property type="component" value="Chromosome 1"/>
</dbReference>
<evidence type="ECO:0000256" key="1">
    <source>
        <dbReference type="SAM" id="MobiDB-lite"/>
    </source>
</evidence>
<protein>
    <submittedName>
        <fullName evidence="2">Uncharacterized protein</fullName>
    </submittedName>
</protein>
<accession>A0A5J9SXU2</accession>
<comment type="caution">
    <text evidence="2">The sequence shown here is derived from an EMBL/GenBank/DDBJ whole genome shotgun (WGS) entry which is preliminary data.</text>
</comment>
<organism evidence="2 4">
    <name type="scientific">Eragrostis curvula</name>
    <name type="common">weeping love grass</name>
    <dbReference type="NCBI Taxonomy" id="38414"/>
    <lineage>
        <taxon>Eukaryota</taxon>
        <taxon>Viridiplantae</taxon>
        <taxon>Streptophyta</taxon>
        <taxon>Embryophyta</taxon>
        <taxon>Tracheophyta</taxon>
        <taxon>Spermatophyta</taxon>
        <taxon>Magnoliopsida</taxon>
        <taxon>Liliopsida</taxon>
        <taxon>Poales</taxon>
        <taxon>Poaceae</taxon>
        <taxon>PACMAD clade</taxon>
        <taxon>Chloridoideae</taxon>
        <taxon>Eragrostideae</taxon>
        <taxon>Eragrostidinae</taxon>
        <taxon>Eragrostis</taxon>
    </lineage>
</organism>
<feature type="compositionally biased region" description="Basic and acidic residues" evidence="1">
    <location>
        <begin position="36"/>
        <end position="58"/>
    </location>
</feature>
<keyword evidence="4" id="KW-1185">Reference proteome</keyword>
<dbReference type="Gramene" id="TVU28267">
    <property type="protein sequence ID" value="TVU28267"/>
    <property type="gene ID" value="EJB05_19778"/>
</dbReference>
<reference evidence="2 4" key="1">
    <citation type="journal article" date="2019" name="Sci. Rep.">
        <title>A high-quality genome of Eragrostis curvula grass provides insights into Poaceae evolution and supports new strategies to enhance forage quality.</title>
        <authorList>
            <person name="Carballo J."/>
            <person name="Santos B.A.C.M."/>
            <person name="Zappacosta D."/>
            <person name="Garbus I."/>
            <person name="Selva J.P."/>
            <person name="Gallo C.A."/>
            <person name="Diaz A."/>
            <person name="Albertini E."/>
            <person name="Caccamo M."/>
            <person name="Echenique V."/>
        </authorList>
    </citation>
    <scope>NUCLEOTIDE SEQUENCE [LARGE SCALE GENOMIC DNA]</scope>
    <source>
        <strain evidence="4">cv. Victoria</strain>
        <tissue evidence="2">Leaf</tissue>
    </source>
</reference>
<evidence type="ECO:0000313" key="2">
    <source>
        <dbReference type="EMBL" id="TVU03849.1"/>
    </source>
</evidence>
<dbReference type="Gramene" id="TVU03849">
    <property type="protein sequence ID" value="TVU03849"/>
    <property type="gene ID" value="EJB05_50619"/>
</dbReference>
<proteinExistence type="predicted"/>
<evidence type="ECO:0000313" key="3">
    <source>
        <dbReference type="EMBL" id="TVU28267.1"/>
    </source>
</evidence>
<gene>
    <name evidence="3" type="ORF">EJB05_19778</name>
    <name evidence="2" type="ORF">EJB05_50619</name>
</gene>
<feature type="region of interest" description="Disordered" evidence="1">
    <location>
        <begin position="34"/>
        <end position="76"/>
    </location>
</feature>
<dbReference type="EMBL" id="RWGY01000011">
    <property type="protein sequence ID" value="TVU28267.1"/>
    <property type="molecule type" value="Genomic_DNA"/>
</dbReference>
<name>A0A5J9SXU2_9POAL</name>